<dbReference type="EMBL" id="BDSA01000002">
    <property type="protein sequence ID" value="GBE61074.1"/>
    <property type="molecule type" value="Genomic_DNA"/>
</dbReference>
<gene>
    <name evidence="1" type="ORF">BOVATA_025670</name>
</gene>
<sequence>MPNSSLVHNDLQIGLAAAVVDDDEPQLPGILHTYGFAPPGNGDRWQIRFGTICASSKLFKLGMLDGTHTAVNVVDITELGLAVDVGKMDGDGNTVAIFNGTTQRSQQVPDALVSRLR</sequence>
<name>A0A2H6KDM3_9APIC</name>
<accession>A0A2H6KDM3</accession>
<reference evidence="1 2" key="1">
    <citation type="journal article" date="2017" name="BMC Genomics">
        <title>Whole-genome assembly of Babesia ovata and comparative genomics between closely related pathogens.</title>
        <authorList>
            <person name="Yamagishi J."/>
            <person name="Asada M."/>
            <person name="Hakimi H."/>
            <person name="Tanaka T.Q."/>
            <person name="Sugimoto C."/>
            <person name="Kawazu S."/>
        </authorList>
    </citation>
    <scope>NUCLEOTIDE SEQUENCE [LARGE SCALE GENOMIC DNA]</scope>
    <source>
        <strain evidence="1 2">Miyake</strain>
    </source>
</reference>
<evidence type="ECO:0000313" key="1">
    <source>
        <dbReference type="EMBL" id="GBE61074.1"/>
    </source>
</evidence>
<dbReference type="Proteomes" id="UP000236319">
    <property type="component" value="Unassembled WGS sequence"/>
</dbReference>
<evidence type="ECO:0000313" key="2">
    <source>
        <dbReference type="Proteomes" id="UP000236319"/>
    </source>
</evidence>
<dbReference type="VEuPathDB" id="PiroplasmaDB:BOVATA_025670"/>
<protein>
    <submittedName>
        <fullName evidence="1">Inactive dipeptidyl peptidase, putative</fullName>
    </submittedName>
</protein>
<proteinExistence type="predicted"/>
<comment type="caution">
    <text evidence="1">The sequence shown here is derived from an EMBL/GenBank/DDBJ whole genome shotgun (WGS) entry which is preliminary data.</text>
</comment>
<dbReference type="GeneID" id="39874844"/>
<dbReference type="AlphaFoldDB" id="A0A2H6KDM3"/>
<keyword evidence="2" id="KW-1185">Reference proteome</keyword>
<organism evidence="1 2">
    <name type="scientific">Babesia ovata</name>
    <dbReference type="NCBI Taxonomy" id="189622"/>
    <lineage>
        <taxon>Eukaryota</taxon>
        <taxon>Sar</taxon>
        <taxon>Alveolata</taxon>
        <taxon>Apicomplexa</taxon>
        <taxon>Aconoidasida</taxon>
        <taxon>Piroplasmida</taxon>
        <taxon>Babesiidae</taxon>
        <taxon>Babesia</taxon>
    </lineage>
</organism>
<dbReference type="RefSeq" id="XP_028867317.1">
    <property type="nucleotide sequence ID" value="XM_029011484.1"/>
</dbReference>